<name>A0A1E4RXX9_CYBJN</name>
<reference evidence="1 2" key="1">
    <citation type="journal article" date="2016" name="Proc. Natl. Acad. Sci. U.S.A.">
        <title>Comparative genomics of biotechnologically important yeasts.</title>
        <authorList>
            <person name="Riley R."/>
            <person name="Haridas S."/>
            <person name="Wolfe K.H."/>
            <person name="Lopes M.R."/>
            <person name="Hittinger C.T."/>
            <person name="Goeker M."/>
            <person name="Salamov A.A."/>
            <person name="Wisecaver J.H."/>
            <person name="Long T.M."/>
            <person name="Calvey C.H."/>
            <person name="Aerts A.L."/>
            <person name="Barry K.W."/>
            <person name="Choi C."/>
            <person name="Clum A."/>
            <person name="Coughlan A.Y."/>
            <person name="Deshpande S."/>
            <person name="Douglass A.P."/>
            <person name="Hanson S.J."/>
            <person name="Klenk H.-P."/>
            <person name="LaButti K.M."/>
            <person name="Lapidus A."/>
            <person name="Lindquist E.A."/>
            <person name="Lipzen A.M."/>
            <person name="Meier-Kolthoff J.P."/>
            <person name="Ohm R.A."/>
            <person name="Otillar R.P."/>
            <person name="Pangilinan J.L."/>
            <person name="Peng Y."/>
            <person name="Rokas A."/>
            <person name="Rosa C.A."/>
            <person name="Scheuner C."/>
            <person name="Sibirny A.A."/>
            <person name="Slot J.C."/>
            <person name="Stielow J.B."/>
            <person name="Sun H."/>
            <person name="Kurtzman C.P."/>
            <person name="Blackwell M."/>
            <person name="Grigoriev I.V."/>
            <person name="Jeffries T.W."/>
        </authorList>
    </citation>
    <scope>NUCLEOTIDE SEQUENCE [LARGE SCALE GENOMIC DNA]</scope>
    <source>
        <strain evidence="2">ATCC 18201 / CBS 1600 / BCRC 20928 / JCM 3617 / NBRC 0987 / NRRL Y-1542</strain>
    </source>
</reference>
<dbReference type="RefSeq" id="XP_020069090.1">
    <property type="nucleotide sequence ID" value="XM_020216614.1"/>
</dbReference>
<dbReference type="GeneID" id="30991010"/>
<dbReference type="Proteomes" id="UP000094389">
    <property type="component" value="Unassembled WGS sequence"/>
</dbReference>
<dbReference type="EMBL" id="KV453937">
    <property type="protein sequence ID" value="ODV72051.1"/>
    <property type="molecule type" value="Genomic_DNA"/>
</dbReference>
<proteinExistence type="predicted"/>
<organism evidence="1 2">
    <name type="scientific">Cyberlindnera jadinii (strain ATCC 18201 / CBS 1600 / BCRC 20928 / JCM 3617 / NBRC 0987 / NRRL Y-1542)</name>
    <name type="common">Torula yeast</name>
    <name type="synonym">Candida utilis</name>
    <dbReference type="NCBI Taxonomy" id="983966"/>
    <lineage>
        <taxon>Eukaryota</taxon>
        <taxon>Fungi</taxon>
        <taxon>Dikarya</taxon>
        <taxon>Ascomycota</taxon>
        <taxon>Saccharomycotina</taxon>
        <taxon>Saccharomycetes</taxon>
        <taxon>Phaffomycetales</taxon>
        <taxon>Phaffomycetaceae</taxon>
        <taxon>Cyberlindnera</taxon>
    </lineage>
</organism>
<evidence type="ECO:0000313" key="1">
    <source>
        <dbReference type="EMBL" id="ODV72051.1"/>
    </source>
</evidence>
<protein>
    <submittedName>
        <fullName evidence="1">Uncharacterized protein</fullName>
    </submittedName>
</protein>
<sequence>MECFFVSHKAIPNDLKGFEGRDESFKGLNYCTRIGLPMRALKFDTFINGSYGPP</sequence>
<keyword evidence="2" id="KW-1185">Reference proteome</keyword>
<gene>
    <name evidence="1" type="ORF">CYBJADRAFT_174700</name>
</gene>
<evidence type="ECO:0000313" key="2">
    <source>
        <dbReference type="Proteomes" id="UP000094389"/>
    </source>
</evidence>
<accession>A0A1E4RXX9</accession>
<dbReference type="AlphaFoldDB" id="A0A1E4RXX9"/>